<dbReference type="Pfam" id="PF10321">
    <property type="entry name" value="7TM_GPCR_Srt"/>
    <property type="match status" value="1"/>
</dbReference>
<evidence type="ECO:0008006" key="4">
    <source>
        <dbReference type="Google" id="ProtNLM"/>
    </source>
</evidence>
<evidence type="ECO:0000313" key="2">
    <source>
        <dbReference type="EMBL" id="GMT22347.1"/>
    </source>
</evidence>
<feature type="non-terminal residue" evidence="2">
    <location>
        <position position="309"/>
    </location>
</feature>
<dbReference type="EMBL" id="BTSY01000004">
    <property type="protein sequence ID" value="GMT22347.1"/>
    <property type="molecule type" value="Genomic_DNA"/>
</dbReference>
<evidence type="ECO:0000256" key="1">
    <source>
        <dbReference type="SAM" id="Phobius"/>
    </source>
</evidence>
<comment type="caution">
    <text evidence="2">The sequence shown here is derived from an EMBL/GenBank/DDBJ whole genome shotgun (WGS) entry which is preliminary data.</text>
</comment>
<proteinExistence type="predicted"/>
<feature type="transmembrane region" description="Helical" evidence="1">
    <location>
        <begin position="74"/>
        <end position="97"/>
    </location>
</feature>
<keyword evidence="1" id="KW-0472">Membrane</keyword>
<gene>
    <name evidence="2" type="ORF">PFISCL1PPCAC_13644</name>
</gene>
<accession>A0AAV5VWM6</accession>
<name>A0AAV5VWM6_9BILA</name>
<organism evidence="2 3">
    <name type="scientific">Pristionchus fissidentatus</name>
    <dbReference type="NCBI Taxonomy" id="1538716"/>
    <lineage>
        <taxon>Eukaryota</taxon>
        <taxon>Metazoa</taxon>
        <taxon>Ecdysozoa</taxon>
        <taxon>Nematoda</taxon>
        <taxon>Chromadorea</taxon>
        <taxon>Rhabditida</taxon>
        <taxon>Rhabditina</taxon>
        <taxon>Diplogasteromorpha</taxon>
        <taxon>Diplogasteroidea</taxon>
        <taxon>Neodiplogasteridae</taxon>
        <taxon>Pristionchus</taxon>
    </lineage>
</organism>
<evidence type="ECO:0000313" key="3">
    <source>
        <dbReference type="Proteomes" id="UP001432322"/>
    </source>
</evidence>
<reference evidence="2" key="1">
    <citation type="submission" date="2023-10" db="EMBL/GenBank/DDBJ databases">
        <title>Genome assembly of Pristionchus species.</title>
        <authorList>
            <person name="Yoshida K."/>
            <person name="Sommer R.J."/>
        </authorList>
    </citation>
    <scope>NUCLEOTIDE SEQUENCE</scope>
    <source>
        <strain evidence="2">RS5133</strain>
    </source>
</reference>
<dbReference type="PANTHER" id="PTHR23021:SF11">
    <property type="entry name" value="SERPENTINE RECEPTOR, CLASS T"/>
    <property type="match status" value="1"/>
</dbReference>
<keyword evidence="1" id="KW-0812">Transmembrane</keyword>
<dbReference type="Proteomes" id="UP001432322">
    <property type="component" value="Unassembled WGS sequence"/>
</dbReference>
<dbReference type="Gene3D" id="1.20.1070.10">
    <property type="entry name" value="Rhodopsin 7-helix transmembrane proteins"/>
    <property type="match status" value="1"/>
</dbReference>
<feature type="transmembrane region" description="Helical" evidence="1">
    <location>
        <begin position="109"/>
        <end position="132"/>
    </location>
</feature>
<keyword evidence="1" id="KW-1133">Transmembrane helix</keyword>
<feature type="transmembrane region" description="Helical" evidence="1">
    <location>
        <begin position="153"/>
        <end position="170"/>
    </location>
</feature>
<feature type="transmembrane region" description="Helical" evidence="1">
    <location>
        <begin position="39"/>
        <end position="62"/>
    </location>
</feature>
<feature type="transmembrane region" description="Helical" evidence="1">
    <location>
        <begin position="278"/>
        <end position="297"/>
    </location>
</feature>
<feature type="transmembrane region" description="Helical" evidence="1">
    <location>
        <begin position="245"/>
        <end position="266"/>
    </location>
</feature>
<keyword evidence="3" id="KW-1185">Reference proteome</keyword>
<dbReference type="SUPFAM" id="SSF81321">
    <property type="entry name" value="Family A G protein-coupled receptor-like"/>
    <property type="match status" value="1"/>
</dbReference>
<dbReference type="InterPro" id="IPR019425">
    <property type="entry name" value="7TM_GPCR_serpentine_rcpt_Srt"/>
</dbReference>
<sequence>STIPYGPIWLIFDHPGYNCSATMAPGLAWNKVHDGTQTAFGVFSILFGVAAEMLYLPCMLALRQERNSCFRIMFALSAVDMLTLPVSAIIFGVGLVLGEVYCSHPTFHFYLGAYGLGANCMWCCASMIVLVLSVNRVCELLDAGWMFKKGRTNAFIAVAFVYGLLVGLLTPPPMLNSQFQSYFFNPFISFSTEYSFINWFHTINNIAVVFVSSSMYAILCIIVLFKQGRMSTEKGLKKLKKSYPVFVQAALICMFNMVSSSIYVYMNFFYTPLWLVQVAQFMWQCAQGMPPLIYLALNKTIRGYANNMV</sequence>
<feature type="non-terminal residue" evidence="2">
    <location>
        <position position="1"/>
    </location>
</feature>
<feature type="transmembrane region" description="Helical" evidence="1">
    <location>
        <begin position="206"/>
        <end position="225"/>
    </location>
</feature>
<dbReference type="PANTHER" id="PTHR23021">
    <property type="entry name" value="SERPENTINE RECEPTOR, CLASS T"/>
    <property type="match status" value="1"/>
</dbReference>
<dbReference type="AlphaFoldDB" id="A0AAV5VWM6"/>
<protein>
    <recommendedName>
        <fullName evidence="4">G protein-coupled receptor</fullName>
    </recommendedName>
</protein>